<evidence type="ECO:0000313" key="1">
    <source>
        <dbReference type="EMBL" id="GAA3792486.1"/>
    </source>
</evidence>
<reference evidence="2" key="1">
    <citation type="journal article" date="2019" name="Int. J. Syst. Evol. Microbiol.">
        <title>The Global Catalogue of Microorganisms (GCM) 10K type strain sequencing project: providing services to taxonomists for standard genome sequencing and annotation.</title>
        <authorList>
            <consortium name="The Broad Institute Genomics Platform"/>
            <consortium name="The Broad Institute Genome Sequencing Center for Infectious Disease"/>
            <person name="Wu L."/>
            <person name="Ma J."/>
        </authorList>
    </citation>
    <scope>NUCLEOTIDE SEQUENCE [LARGE SCALE GENOMIC DNA]</scope>
    <source>
        <strain evidence="2">JCM 17017</strain>
    </source>
</reference>
<gene>
    <name evidence="1" type="ORF">GCM10022380_06520</name>
</gene>
<keyword evidence="2" id="KW-1185">Reference proteome</keyword>
<sequence length="63" mass="6987">MTWPDDTDLAYVGIPFAANHVRAFTEEFGRASLLQDAHLDSYRILRYGPPSNYAQVAGTGTLQ</sequence>
<accession>A0ABP7HK90</accession>
<dbReference type="Proteomes" id="UP001501624">
    <property type="component" value="Unassembled WGS sequence"/>
</dbReference>
<evidence type="ECO:0000313" key="2">
    <source>
        <dbReference type="Proteomes" id="UP001501624"/>
    </source>
</evidence>
<comment type="caution">
    <text evidence="1">The sequence shown here is derived from an EMBL/GenBank/DDBJ whole genome shotgun (WGS) entry which is preliminary data.</text>
</comment>
<proteinExistence type="predicted"/>
<name>A0ABP7HK90_9PSEU</name>
<dbReference type="EMBL" id="BAABCM010000001">
    <property type="protein sequence ID" value="GAA3792486.1"/>
    <property type="molecule type" value="Genomic_DNA"/>
</dbReference>
<protein>
    <submittedName>
        <fullName evidence="1">Uncharacterized protein</fullName>
    </submittedName>
</protein>
<organism evidence="1 2">
    <name type="scientific">Amycolatopsis tucumanensis</name>
    <dbReference type="NCBI Taxonomy" id="401106"/>
    <lineage>
        <taxon>Bacteria</taxon>
        <taxon>Bacillati</taxon>
        <taxon>Actinomycetota</taxon>
        <taxon>Actinomycetes</taxon>
        <taxon>Pseudonocardiales</taxon>
        <taxon>Pseudonocardiaceae</taxon>
        <taxon>Amycolatopsis</taxon>
    </lineage>
</organism>